<sequence length="139" mass="16718">MRRFPCFVFPTKTCVYVCVMFKPRYRVFFIWRLNHLLLLFIYHIIYIMYVHYTRIRIIRNRKNVGTVSSQFSGSQKGGIVTKGQRQVGKTGTNNLHVSYVHVYRTHTRRTYYYIVFVQLIYLQIPLRLFCKTISLGGEY</sequence>
<feature type="transmembrane region" description="Helical" evidence="1">
    <location>
        <begin position="29"/>
        <end position="52"/>
    </location>
</feature>
<reference evidence="2" key="1">
    <citation type="submission" date="2022-02" db="EMBL/GenBank/DDBJ databases">
        <authorList>
            <person name="King R."/>
        </authorList>
    </citation>
    <scope>NUCLEOTIDE SEQUENCE</scope>
</reference>
<keyword evidence="1" id="KW-0812">Transmembrane</keyword>
<organism evidence="2 3">
    <name type="scientific">Aphis gossypii</name>
    <name type="common">Cotton aphid</name>
    <dbReference type="NCBI Taxonomy" id="80765"/>
    <lineage>
        <taxon>Eukaryota</taxon>
        <taxon>Metazoa</taxon>
        <taxon>Ecdysozoa</taxon>
        <taxon>Arthropoda</taxon>
        <taxon>Hexapoda</taxon>
        <taxon>Insecta</taxon>
        <taxon>Pterygota</taxon>
        <taxon>Neoptera</taxon>
        <taxon>Paraneoptera</taxon>
        <taxon>Hemiptera</taxon>
        <taxon>Sternorrhyncha</taxon>
        <taxon>Aphidomorpha</taxon>
        <taxon>Aphidoidea</taxon>
        <taxon>Aphididae</taxon>
        <taxon>Aphidini</taxon>
        <taxon>Aphis</taxon>
        <taxon>Aphis</taxon>
    </lineage>
</organism>
<evidence type="ECO:0000313" key="3">
    <source>
        <dbReference type="Proteomes" id="UP001154329"/>
    </source>
</evidence>
<proteinExistence type="predicted"/>
<reference evidence="2" key="2">
    <citation type="submission" date="2022-10" db="EMBL/GenBank/DDBJ databases">
        <authorList>
            <consortium name="ENA_rothamsted_submissions"/>
            <consortium name="culmorum"/>
            <person name="King R."/>
        </authorList>
    </citation>
    <scope>NUCLEOTIDE SEQUENCE</scope>
</reference>
<protein>
    <submittedName>
        <fullName evidence="2">Uncharacterized protein</fullName>
    </submittedName>
</protein>
<keyword evidence="1" id="KW-0472">Membrane</keyword>
<dbReference type="Proteomes" id="UP001154329">
    <property type="component" value="Chromosome 2"/>
</dbReference>
<dbReference type="AlphaFoldDB" id="A0A9P0IXR0"/>
<evidence type="ECO:0000256" key="1">
    <source>
        <dbReference type="SAM" id="Phobius"/>
    </source>
</evidence>
<evidence type="ECO:0000313" key="2">
    <source>
        <dbReference type="EMBL" id="CAH1722825.1"/>
    </source>
</evidence>
<gene>
    <name evidence="2" type="ORF">APHIGO_LOCUS4929</name>
</gene>
<keyword evidence="1" id="KW-1133">Transmembrane helix</keyword>
<dbReference type="EMBL" id="OU899035">
    <property type="protein sequence ID" value="CAH1722825.1"/>
    <property type="molecule type" value="Genomic_DNA"/>
</dbReference>
<name>A0A9P0IXR0_APHGO</name>
<keyword evidence="3" id="KW-1185">Reference proteome</keyword>
<feature type="transmembrane region" description="Helical" evidence="1">
    <location>
        <begin position="111"/>
        <end position="129"/>
    </location>
</feature>
<accession>A0A9P0IXR0</accession>